<keyword evidence="3" id="KW-0762">Sugar transport</keyword>
<organism evidence="10">
    <name type="scientific">Picea sitchensis</name>
    <name type="common">Sitka spruce</name>
    <name type="synonym">Pinus sitchensis</name>
    <dbReference type="NCBI Taxonomy" id="3332"/>
    <lineage>
        <taxon>Eukaryota</taxon>
        <taxon>Viridiplantae</taxon>
        <taxon>Streptophyta</taxon>
        <taxon>Embryophyta</taxon>
        <taxon>Tracheophyta</taxon>
        <taxon>Spermatophyta</taxon>
        <taxon>Pinopsida</taxon>
        <taxon>Pinidae</taxon>
        <taxon>Conifers I</taxon>
        <taxon>Pinales</taxon>
        <taxon>Pinaceae</taxon>
        <taxon>Picea</taxon>
    </lineage>
</organism>
<dbReference type="PANTHER" id="PTHR48021">
    <property type="match status" value="1"/>
</dbReference>
<evidence type="ECO:0000256" key="3">
    <source>
        <dbReference type="ARBA" id="ARBA00022597"/>
    </source>
</evidence>
<feature type="transmembrane region" description="Helical" evidence="8">
    <location>
        <begin position="322"/>
        <end position="342"/>
    </location>
</feature>
<feature type="transmembrane region" description="Helical" evidence="8">
    <location>
        <begin position="49"/>
        <end position="66"/>
    </location>
</feature>
<feature type="transmembrane region" description="Helical" evidence="8">
    <location>
        <begin position="283"/>
        <end position="310"/>
    </location>
</feature>
<feature type="transmembrane region" description="Helical" evidence="8">
    <location>
        <begin position="182"/>
        <end position="208"/>
    </location>
</feature>
<feature type="transmembrane region" description="Helical" evidence="8">
    <location>
        <begin position="220"/>
        <end position="242"/>
    </location>
</feature>
<dbReference type="InterPro" id="IPR003663">
    <property type="entry name" value="Sugar/inositol_transpt"/>
</dbReference>
<keyword evidence="4 8" id="KW-0812">Transmembrane</keyword>
<dbReference type="NCBIfam" id="TIGR00879">
    <property type="entry name" value="SP"/>
    <property type="match status" value="1"/>
</dbReference>
<dbReference type="GO" id="GO:0016020">
    <property type="term" value="C:membrane"/>
    <property type="evidence" value="ECO:0007669"/>
    <property type="project" value="UniProtKB-SubCell"/>
</dbReference>
<comment type="similarity">
    <text evidence="2 7">Belongs to the major facilitator superfamily. Sugar transporter (TC 2.A.1.1) family.</text>
</comment>
<evidence type="ECO:0000256" key="5">
    <source>
        <dbReference type="ARBA" id="ARBA00022989"/>
    </source>
</evidence>
<evidence type="ECO:0000256" key="2">
    <source>
        <dbReference type="ARBA" id="ARBA00010992"/>
    </source>
</evidence>
<dbReference type="InterPro" id="IPR044775">
    <property type="entry name" value="MFS_ERD6/Tret1-like"/>
</dbReference>
<accession>A9NXP9</accession>
<dbReference type="AlphaFoldDB" id="A9NXP9"/>
<feature type="transmembrane region" description="Helical" evidence="8">
    <location>
        <begin position="73"/>
        <end position="95"/>
    </location>
</feature>
<sequence length="388" mass="42093">MMGATMSGYIADYLGRKGALRVCSVFCIAGWLTIGFAKDPLPLDMGRLLVGYGVGLTSYTVPVYIAEISPKSLRGVLTTTNQLFITTGTLIVYLLGMLVNWRILAITGVIFPILLLTGLFLIPESPRWLAKVGRGKDFEAALQALRGKECDVSCEATEIMECINELESLPKTRILDLFQRKYARAVIVGVGLMLLQQFCGINAVIFYASSIFKAAGFSSGHTASVIVAIVQVLMTAVGASLMDKSGRRPLLMIAAGGMGISCFIVGLLFYIQGHFDESSLPQLARILSLIGLLGYISTFSIGMGGIPWVIMSEIFPLNMKRIAGSLVSLTAWLGSWIVTLTFNSLFSWSDAACFFIFCVVCAFTVLFVVKLVPETKGRTLEEIQSSFS</sequence>
<feature type="transmembrane region" description="Helical" evidence="8">
    <location>
        <begin position="101"/>
        <end position="122"/>
    </location>
</feature>
<dbReference type="SUPFAM" id="SSF103473">
    <property type="entry name" value="MFS general substrate transporter"/>
    <property type="match status" value="1"/>
</dbReference>
<evidence type="ECO:0000259" key="9">
    <source>
        <dbReference type="PROSITE" id="PS50850"/>
    </source>
</evidence>
<evidence type="ECO:0000256" key="6">
    <source>
        <dbReference type="ARBA" id="ARBA00023136"/>
    </source>
</evidence>
<name>A9NXP9_PICSI</name>
<evidence type="ECO:0000256" key="4">
    <source>
        <dbReference type="ARBA" id="ARBA00022692"/>
    </source>
</evidence>
<evidence type="ECO:0000256" key="8">
    <source>
        <dbReference type="SAM" id="Phobius"/>
    </source>
</evidence>
<feature type="transmembrane region" description="Helical" evidence="8">
    <location>
        <begin position="348"/>
        <end position="369"/>
    </location>
</feature>
<keyword evidence="5 8" id="KW-1133">Transmembrane helix</keyword>
<dbReference type="InterPro" id="IPR005828">
    <property type="entry name" value="MFS_sugar_transport-like"/>
</dbReference>
<dbReference type="Pfam" id="PF00083">
    <property type="entry name" value="Sugar_tr"/>
    <property type="match status" value="1"/>
</dbReference>
<dbReference type="GO" id="GO:0051119">
    <property type="term" value="F:sugar transmembrane transporter activity"/>
    <property type="evidence" value="ECO:0007669"/>
    <property type="project" value="InterPro"/>
</dbReference>
<evidence type="ECO:0000313" key="10">
    <source>
        <dbReference type="EMBL" id="ABK25410.1"/>
    </source>
</evidence>
<proteinExistence type="evidence at transcript level"/>
<feature type="domain" description="Major facilitator superfamily (MFS) profile" evidence="9">
    <location>
        <begin position="1"/>
        <end position="376"/>
    </location>
</feature>
<reference evidence="10" key="1">
    <citation type="journal article" date="2008" name="BMC Genomics">
        <title>A conifer genomics resource of 200,000 spruce (Picea spp.) ESTs and 6,464 high-quality, sequence-finished full-length cDNAs for Sitka spruce (Picea sitchensis).</title>
        <authorList>
            <person name="Ralph S.G."/>
            <person name="Chun H.J."/>
            <person name="Kolosova N."/>
            <person name="Cooper D."/>
            <person name="Oddy C."/>
            <person name="Ritland C.E."/>
            <person name="Kirkpatrick R."/>
            <person name="Moore R."/>
            <person name="Barber S."/>
            <person name="Holt R.A."/>
            <person name="Jones S.J."/>
            <person name="Marra M.A."/>
            <person name="Douglas C.J."/>
            <person name="Ritland K."/>
            <person name="Bohlmann J."/>
        </authorList>
    </citation>
    <scope>NUCLEOTIDE SEQUENCE</scope>
    <source>
        <tissue evidence="10">Bark</tissue>
    </source>
</reference>
<dbReference type="EMBL" id="EF086124">
    <property type="protein sequence ID" value="ABK25410.1"/>
    <property type="molecule type" value="mRNA"/>
</dbReference>
<dbReference type="PROSITE" id="PS00216">
    <property type="entry name" value="SUGAR_TRANSPORT_1"/>
    <property type="match status" value="1"/>
</dbReference>
<feature type="transmembrane region" description="Helical" evidence="8">
    <location>
        <begin position="249"/>
        <end position="271"/>
    </location>
</feature>
<dbReference type="InterPro" id="IPR020846">
    <property type="entry name" value="MFS_dom"/>
</dbReference>
<feature type="transmembrane region" description="Helical" evidence="8">
    <location>
        <begin position="20"/>
        <end position="37"/>
    </location>
</feature>
<dbReference type="PANTHER" id="PTHR48021:SF25">
    <property type="entry name" value="SUGAR TRANSPORTER ERD6-LIKE 5"/>
    <property type="match status" value="1"/>
</dbReference>
<dbReference type="CDD" id="cd17358">
    <property type="entry name" value="MFS_GLUT6_8_Class3_like"/>
    <property type="match status" value="1"/>
</dbReference>
<evidence type="ECO:0000256" key="7">
    <source>
        <dbReference type="RuleBase" id="RU003346"/>
    </source>
</evidence>
<dbReference type="Gene3D" id="1.20.1250.20">
    <property type="entry name" value="MFS general substrate transporter like domains"/>
    <property type="match status" value="1"/>
</dbReference>
<evidence type="ECO:0000256" key="1">
    <source>
        <dbReference type="ARBA" id="ARBA00004141"/>
    </source>
</evidence>
<dbReference type="PRINTS" id="PR00171">
    <property type="entry name" value="SUGRTRNSPORT"/>
</dbReference>
<dbReference type="InterPro" id="IPR036259">
    <property type="entry name" value="MFS_trans_sf"/>
</dbReference>
<comment type="subcellular location">
    <subcellularLocation>
        <location evidence="1">Membrane</location>
        <topology evidence="1">Multi-pass membrane protein</topology>
    </subcellularLocation>
</comment>
<protein>
    <recommendedName>
        <fullName evidence="9">Major facilitator superfamily (MFS) profile domain-containing protein</fullName>
    </recommendedName>
</protein>
<keyword evidence="6 8" id="KW-0472">Membrane</keyword>
<dbReference type="InterPro" id="IPR050549">
    <property type="entry name" value="MFS_Trehalose_Transporter"/>
</dbReference>
<dbReference type="InterPro" id="IPR005829">
    <property type="entry name" value="Sugar_transporter_CS"/>
</dbReference>
<dbReference type="FunFam" id="1.20.1250.20:FF:000043">
    <property type="entry name" value="sugar transporter ERD6-like 6"/>
    <property type="match status" value="1"/>
</dbReference>
<dbReference type="PROSITE" id="PS50850">
    <property type="entry name" value="MFS"/>
    <property type="match status" value="1"/>
</dbReference>
<keyword evidence="7" id="KW-0813">Transport</keyword>